<dbReference type="RefSeq" id="WP_395508108.1">
    <property type="nucleotide sequence ID" value="NZ_JBBDHD010000005.1"/>
</dbReference>
<evidence type="ECO:0000256" key="5">
    <source>
        <dbReference type="ARBA" id="ARBA00022935"/>
    </source>
</evidence>
<comment type="caution">
    <text evidence="10">The sequence shown here is derived from an EMBL/GenBank/DDBJ whole genome shotgun (WGS) entry which is preliminary data.</text>
</comment>
<dbReference type="PANTHER" id="PTHR43435:SF4">
    <property type="entry name" value="FGGY CARBOHYDRATE KINASE DOMAIN-CONTAINING PROTEIN"/>
    <property type="match status" value="1"/>
</dbReference>
<sequence length="564" mass="59957">MTSPHPLTPTPRPGEPERYTVGVDFGTLSGRAVVVRIRDGKELAAAVHTYRHGVIDRHLPQGGAQLPPDWALQHPEDWRDVLRRAVPAAVAAAGIDPAAVIGIATDFTACTVLPTLADGTPLAETELAGRPHAWPKLWKHHAAQPYADRINELAHARGEKWIARYGGRISAEWQFAKALQVLEEDPLVYGACARWIEAADWIVWQLTGSESRNACTAGYKGIHQDGAYPSEEYLAALNPRFADFARTRLEFPLSALGSRVGSLSTRAAAWTGLRPGIAVAAGNVDAHVTAAAARAVGDGQLLAIMGTSTCHIVNAPVLADIPGICGVVHGGVVEGTYGYEAGQSAVGDIFAWALDQGVPPDYLAEAAVRDEDLHTLLSRKAAGQPVGGHGLVALDWQGGNRSVLVDHRLSGVIVGLTLATRPEDVYRALLEATAFGTRVIVEALEGGGVPVDEFIVAGGLAKNELLMQIYSDVLRRPVSLAASTQAPALGSAIHAAVAAGAHRDVREAAAAMGRRLPAVYTPDASRADAYDALYAEYRLLHDRFAADGQLHRLRRIRDTANTAN</sequence>
<keyword evidence="6 8" id="KW-0119">Carbohydrate metabolism</keyword>
<dbReference type="Gene3D" id="3.30.420.40">
    <property type="match status" value="2"/>
</dbReference>
<dbReference type="NCBIfam" id="NF003154">
    <property type="entry name" value="PRK04123.1"/>
    <property type="match status" value="1"/>
</dbReference>
<dbReference type="PANTHER" id="PTHR43435">
    <property type="entry name" value="RIBULOKINASE"/>
    <property type="match status" value="1"/>
</dbReference>
<keyword evidence="5 8" id="KW-0054">Arabinose catabolism</keyword>
<name>A0ABW7P756_9ACTN</name>
<evidence type="ECO:0000256" key="7">
    <source>
        <dbReference type="NCBIfam" id="TIGR01234"/>
    </source>
</evidence>
<dbReference type="InterPro" id="IPR043129">
    <property type="entry name" value="ATPase_NBD"/>
</dbReference>
<dbReference type="EMBL" id="JBBDHD010000005">
    <property type="protein sequence ID" value="MFH7594168.1"/>
    <property type="molecule type" value="Genomic_DNA"/>
</dbReference>
<evidence type="ECO:0000313" key="10">
    <source>
        <dbReference type="EMBL" id="MFH7594168.1"/>
    </source>
</evidence>
<keyword evidence="2" id="KW-0547">Nucleotide-binding</keyword>
<evidence type="ECO:0000256" key="4">
    <source>
        <dbReference type="ARBA" id="ARBA00022840"/>
    </source>
</evidence>
<evidence type="ECO:0000256" key="3">
    <source>
        <dbReference type="ARBA" id="ARBA00022777"/>
    </source>
</evidence>
<keyword evidence="1 8" id="KW-0808">Transferase</keyword>
<dbReference type="InterPro" id="IPR018483">
    <property type="entry name" value="Carb_kinase_FGGY_CS"/>
</dbReference>
<feature type="domain" description="Carbohydrate kinase FGGY C-terminal" evidence="9">
    <location>
        <begin position="302"/>
        <end position="499"/>
    </location>
</feature>
<protein>
    <recommendedName>
        <fullName evidence="7 8">Ribulokinase</fullName>
        <ecNumber evidence="7 8">2.7.1.16</ecNumber>
    </recommendedName>
</protein>
<dbReference type="InterPro" id="IPR005929">
    <property type="entry name" value="Ribulokinase"/>
</dbReference>
<comment type="catalytic activity">
    <reaction evidence="8">
        <text>L-ribulose + ATP = L-ribulose 5-phosphate + ADP + H(+)</text>
        <dbReference type="Rhea" id="RHEA:22072"/>
        <dbReference type="ChEBI" id="CHEBI:15378"/>
        <dbReference type="ChEBI" id="CHEBI:16880"/>
        <dbReference type="ChEBI" id="CHEBI:30616"/>
        <dbReference type="ChEBI" id="CHEBI:58226"/>
        <dbReference type="ChEBI" id="CHEBI:456216"/>
        <dbReference type="EC" id="2.7.1.16"/>
    </reaction>
</comment>
<keyword evidence="3 8" id="KW-0418">Kinase</keyword>
<evidence type="ECO:0000256" key="8">
    <source>
        <dbReference type="RuleBase" id="RU003455"/>
    </source>
</evidence>
<keyword evidence="11" id="KW-1185">Reference proteome</keyword>
<accession>A0ABW7P756</accession>
<comment type="similarity">
    <text evidence="8">Belongs to the ribulokinase family.</text>
</comment>
<dbReference type="NCBIfam" id="TIGR01234">
    <property type="entry name" value="L-ribulokinase"/>
    <property type="match status" value="1"/>
</dbReference>
<comment type="pathway">
    <text evidence="8">Carbohydrate degradation; L-arabinose degradation via L-ribulose; D-xylulose 5-phosphate from L-arabinose (bacterial route): step 2/3.</text>
</comment>
<dbReference type="Proteomes" id="UP001610631">
    <property type="component" value="Unassembled WGS sequence"/>
</dbReference>
<dbReference type="InterPro" id="IPR018485">
    <property type="entry name" value="FGGY_C"/>
</dbReference>
<proteinExistence type="inferred from homology"/>
<dbReference type="PROSITE" id="PS00445">
    <property type="entry name" value="FGGY_KINASES_2"/>
    <property type="match status" value="1"/>
</dbReference>
<evidence type="ECO:0000259" key="9">
    <source>
        <dbReference type="Pfam" id="PF02782"/>
    </source>
</evidence>
<organism evidence="10 11">
    <name type="scientific">Streptomyces racemochromogenes</name>
    <dbReference type="NCBI Taxonomy" id="67353"/>
    <lineage>
        <taxon>Bacteria</taxon>
        <taxon>Bacillati</taxon>
        <taxon>Actinomycetota</taxon>
        <taxon>Actinomycetes</taxon>
        <taxon>Kitasatosporales</taxon>
        <taxon>Streptomycetaceae</taxon>
        <taxon>Streptomyces</taxon>
    </lineage>
</organism>
<evidence type="ECO:0000256" key="6">
    <source>
        <dbReference type="ARBA" id="ARBA00023277"/>
    </source>
</evidence>
<evidence type="ECO:0000256" key="1">
    <source>
        <dbReference type="ARBA" id="ARBA00022679"/>
    </source>
</evidence>
<evidence type="ECO:0000256" key="2">
    <source>
        <dbReference type="ARBA" id="ARBA00022741"/>
    </source>
</evidence>
<dbReference type="Pfam" id="PF02782">
    <property type="entry name" value="FGGY_C"/>
    <property type="match status" value="1"/>
</dbReference>
<evidence type="ECO:0000313" key="11">
    <source>
        <dbReference type="Proteomes" id="UP001610631"/>
    </source>
</evidence>
<dbReference type="SUPFAM" id="SSF53067">
    <property type="entry name" value="Actin-like ATPase domain"/>
    <property type="match status" value="2"/>
</dbReference>
<dbReference type="CDD" id="cd07781">
    <property type="entry name" value="ASKHA_NBD_FGGY_L-RBK"/>
    <property type="match status" value="1"/>
</dbReference>
<reference evidence="10 11" key="1">
    <citation type="submission" date="2024-03" db="EMBL/GenBank/DDBJ databases">
        <title>Whole genome sequencing of Streptomyces racemochromogenes, to identify antimicrobial biosynthetic gene clusters.</title>
        <authorList>
            <person name="Suryawanshi P."/>
            <person name="Krishnaraj P.U."/>
            <person name="Arun Y.P."/>
            <person name="Suryawanshi M.P."/>
            <person name="Rakshit O."/>
        </authorList>
    </citation>
    <scope>NUCLEOTIDE SEQUENCE [LARGE SCALE GENOMIC DNA]</scope>
    <source>
        <strain evidence="10 11">AUDT626</strain>
    </source>
</reference>
<keyword evidence="4" id="KW-0067">ATP-binding</keyword>
<dbReference type="GO" id="GO:0008741">
    <property type="term" value="F:ribulokinase activity"/>
    <property type="evidence" value="ECO:0007669"/>
    <property type="project" value="UniProtKB-EC"/>
</dbReference>
<dbReference type="EC" id="2.7.1.16" evidence="7 8"/>
<dbReference type="InterPro" id="IPR000577">
    <property type="entry name" value="Carb_kinase_FGGY"/>
</dbReference>
<gene>
    <name evidence="10" type="primary">araB</name>
    <name evidence="10" type="ORF">WDV06_03580</name>
</gene>
<dbReference type="PIRSF" id="PIRSF000538">
    <property type="entry name" value="GlpK"/>
    <property type="match status" value="1"/>
</dbReference>